<dbReference type="SUPFAM" id="SSF55729">
    <property type="entry name" value="Acyl-CoA N-acyltransferases (Nat)"/>
    <property type="match status" value="2"/>
</dbReference>
<dbReference type="AlphaFoldDB" id="A0A1H6X4Q8"/>
<feature type="domain" description="N-acetyltransferase" evidence="1">
    <location>
        <begin position="207"/>
        <end position="388"/>
    </location>
</feature>
<dbReference type="CDD" id="cd04301">
    <property type="entry name" value="NAT_SF"/>
    <property type="match status" value="1"/>
</dbReference>
<dbReference type="RefSeq" id="WP_342708120.1">
    <property type="nucleotide sequence ID" value="NZ_FNZA01000005.1"/>
</dbReference>
<name>A0A1H6X4Q8_9DEIO</name>
<evidence type="ECO:0000313" key="2">
    <source>
        <dbReference type="EMBL" id="SEJ24129.1"/>
    </source>
</evidence>
<dbReference type="PANTHER" id="PTHR43415">
    <property type="entry name" value="SPERMIDINE N(1)-ACETYLTRANSFERASE"/>
    <property type="match status" value="1"/>
</dbReference>
<dbReference type="GO" id="GO:0016747">
    <property type="term" value="F:acyltransferase activity, transferring groups other than amino-acyl groups"/>
    <property type="evidence" value="ECO:0007669"/>
    <property type="project" value="InterPro"/>
</dbReference>
<dbReference type="Gene3D" id="3.40.630.30">
    <property type="match status" value="2"/>
</dbReference>
<organism evidence="2 3">
    <name type="scientific">Deinococcus reticulitermitis</name>
    <dbReference type="NCBI Taxonomy" id="856736"/>
    <lineage>
        <taxon>Bacteria</taxon>
        <taxon>Thermotogati</taxon>
        <taxon>Deinococcota</taxon>
        <taxon>Deinococci</taxon>
        <taxon>Deinococcales</taxon>
        <taxon>Deinococcaceae</taxon>
        <taxon>Deinococcus</taxon>
    </lineage>
</organism>
<dbReference type="Pfam" id="PF13302">
    <property type="entry name" value="Acetyltransf_3"/>
    <property type="match status" value="1"/>
</dbReference>
<dbReference type="Proteomes" id="UP000199223">
    <property type="component" value="Unassembled WGS sequence"/>
</dbReference>
<dbReference type="PANTHER" id="PTHR43415:SF4">
    <property type="entry name" value="N-ACETYLTRANSFERASE DOMAIN-CONTAINING PROTEIN"/>
    <property type="match status" value="1"/>
</dbReference>
<sequence length="388" mass="43067">MPDAPMPDLTLRERRDDDLPTLWRWTHAEPAPEWQRWDAPYFHAQSARAPLTLEEFVARARLPHPDSRIIALSGECIGQVTRWEEAPAGGGWWELGLLIYDPQDWGGGLGVEALRQWTTLTFAETDAHVLTLTTWSGNERMVRAAQRVGYRECARVPEARLWQGRRWDSVRLATLRREWGAVNERAASGKIGGKMPPAFPPEFHTGLHIRPAQTFDAAFAAPLIQAAIGPVGWALTGTRSDEDAAHVIAEFFPLRGQRLSFLHTLIAELGGQPVGLAVVYPGEFAHALDEPFRAHRRSLGLSPEVESEAQAGELYLDTLAVTPAARGQGVGAALLERAAARARDLGLPLTLLVEEGHPARRLYERSGFVPAGTREIAGQRYTRMERRE</sequence>
<gene>
    <name evidence="2" type="ORF">SAMN04488058_10586</name>
</gene>
<protein>
    <submittedName>
        <fullName evidence="2">Protein N-acetyltransferase, RimJ/RimL family</fullName>
    </submittedName>
</protein>
<dbReference type="InterPro" id="IPR000182">
    <property type="entry name" value="GNAT_dom"/>
</dbReference>
<feature type="domain" description="N-acetyltransferase" evidence="1">
    <location>
        <begin position="9"/>
        <end position="177"/>
    </location>
</feature>
<dbReference type="EMBL" id="FNZA01000005">
    <property type="protein sequence ID" value="SEJ24129.1"/>
    <property type="molecule type" value="Genomic_DNA"/>
</dbReference>
<dbReference type="STRING" id="856736.SAMN04488058_10586"/>
<evidence type="ECO:0000313" key="3">
    <source>
        <dbReference type="Proteomes" id="UP000199223"/>
    </source>
</evidence>
<reference evidence="3" key="1">
    <citation type="submission" date="2016-10" db="EMBL/GenBank/DDBJ databases">
        <authorList>
            <person name="Varghese N."/>
            <person name="Submissions S."/>
        </authorList>
    </citation>
    <scope>NUCLEOTIDE SEQUENCE [LARGE SCALE GENOMIC DNA]</scope>
    <source>
        <strain evidence="3">CGMCC 1.10218</strain>
    </source>
</reference>
<proteinExistence type="predicted"/>
<accession>A0A1H6X4Q8</accession>
<keyword evidence="2" id="KW-0808">Transferase</keyword>
<dbReference type="Pfam" id="PF00583">
    <property type="entry name" value="Acetyltransf_1"/>
    <property type="match status" value="1"/>
</dbReference>
<keyword evidence="3" id="KW-1185">Reference proteome</keyword>
<evidence type="ECO:0000259" key="1">
    <source>
        <dbReference type="PROSITE" id="PS51186"/>
    </source>
</evidence>
<dbReference type="InterPro" id="IPR016181">
    <property type="entry name" value="Acyl_CoA_acyltransferase"/>
</dbReference>
<dbReference type="PROSITE" id="PS51186">
    <property type="entry name" value="GNAT"/>
    <property type="match status" value="2"/>
</dbReference>